<evidence type="ECO:0000256" key="1">
    <source>
        <dbReference type="SAM" id="MobiDB-lite"/>
    </source>
</evidence>
<dbReference type="EMBL" id="CADEBD010000319">
    <property type="protein sequence ID" value="CAB3244563.1"/>
    <property type="molecule type" value="Genomic_DNA"/>
</dbReference>
<dbReference type="OrthoDB" id="10251254at2759"/>
<feature type="compositionally biased region" description="Basic and acidic residues" evidence="1">
    <location>
        <begin position="246"/>
        <end position="265"/>
    </location>
</feature>
<accession>A0A8S1AGV9</accession>
<sequence>MDENSTEEDQPVDEERDSSMNDEDSKTQNSEKAYKLEFMKVWSKIKSIIMSQKSHKELALGRCSRSKEGRILTKRLCQVRSPESWRVFYNEYKSKLLRRVKKQKAEIQATGGGPAANITLTPLQERLYDIIGRDVGEPLEGVRHNPLFSLEDNAGVGVHEIPFSVHNTQAQAVSFEVTPSLESASSAIFASAVEPVISIVDSANSTVQASHVELIGTVEPTPRPYSGSTHRRRRRRRSLEGSQPRSAHEPTSRLEEAQRRLAEMESERTMAFTAALDRLATTIGQPLDRLATVISQLLQVYHRNSSGSPPLRKRARIIIPSESDSD</sequence>
<name>A0A8S1AGV9_ARCPL</name>
<evidence type="ECO:0000313" key="3">
    <source>
        <dbReference type="Proteomes" id="UP000494256"/>
    </source>
</evidence>
<feature type="compositionally biased region" description="Acidic residues" evidence="1">
    <location>
        <begin position="1"/>
        <end position="16"/>
    </location>
</feature>
<dbReference type="Proteomes" id="UP000494256">
    <property type="component" value="Unassembled WGS sequence"/>
</dbReference>
<dbReference type="AlphaFoldDB" id="A0A8S1AGV9"/>
<proteinExistence type="predicted"/>
<comment type="caution">
    <text evidence="2">The sequence shown here is derived from an EMBL/GenBank/DDBJ whole genome shotgun (WGS) entry which is preliminary data.</text>
</comment>
<protein>
    <submittedName>
        <fullName evidence="2">Uncharacterized protein</fullName>
    </submittedName>
</protein>
<evidence type="ECO:0000313" key="2">
    <source>
        <dbReference type="EMBL" id="CAB3244563.1"/>
    </source>
</evidence>
<feature type="region of interest" description="Disordered" evidence="1">
    <location>
        <begin position="218"/>
        <end position="265"/>
    </location>
</feature>
<organism evidence="2 3">
    <name type="scientific">Arctia plantaginis</name>
    <name type="common">Wood tiger moth</name>
    <name type="synonym">Phalaena plantaginis</name>
    <dbReference type="NCBI Taxonomy" id="874455"/>
    <lineage>
        <taxon>Eukaryota</taxon>
        <taxon>Metazoa</taxon>
        <taxon>Ecdysozoa</taxon>
        <taxon>Arthropoda</taxon>
        <taxon>Hexapoda</taxon>
        <taxon>Insecta</taxon>
        <taxon>Pterygota</taxon>
        <taxon>Neoptera</taxon>
        <taxon>Endopterygota</taxon>
        <taxon>Lepidoptera</taxon>
        <taxon>Glossata</taxon>
        <taxon>Ditrysia</taxon>
        <taxon>Noctuoidea</taxon>
        <taxon>Erebidae</taxon>
        <taxon>Arctiinae</taxon>
        <taxon>Arctia</taxon>
    </lineage>
</organism>
<feature type="region of interest" description="Disordered" evidence="1">
    <location>
        <begin position="1"/>
        <end position="31"/>
    </location>
</feature>
<gene>
    <name evidence="2" type="ORF">APLA_LOCUS10793</name>
</gene>
<feature type="compositionally biased region" description="Basic and acidic residues" evidence="1">
    <location>
        <begin position="17"/>
        <end position="26"/>
    </location>
</feature>
<reference evidence="2 3" key="1">
    <citation type="submission" date="2020-04" db="EMBL/GenBank/DDBJ databases">
        <authorList>
            <person name="Wallbank WR R."/>
            <person name="Pardo Diaz C."/>
            <person name="Kozak K."/>
            <person name="Martin S."/>
            <person name="Jiggins C."/>
            <person name="Moest M."/>
            <person name="Warren A I."/>
            <person name="Byers J.R.P. K."/>
            <person name="Montejo-Kovacevich G."/>
            <person name="Yen C E."/>
        </authorList>
    </citation>
    <scope>NUCLEOTIDE SEQUENCE [LARGE SCALE GENOMIC DNA]</scope>
</reference>